<dbReference type="Gene3D" id="1.10.10.10">
    <property type="entry name" value="Winged helix-like DNA-binding domain superfamily/Winged helix DNA-binding domain"/>
    <property type="match status" value="1"/>
</dbReference>
<gene>
    <name evidence="4" type="ORF">ADK34_41355</name>
</gene>
<accession>A0A0L8IZU1</accession>
<dbReference type="InterPro" id="IPR005149">
    <property type="entry name" value="Tscrpt_reg_PadR_N"/>
</dbReference>
<dbReference type="PANTHER" id="PTHR43252:SF7">
    <property type="entry name" value="TRANSCRIPTIONAL REGULATOR YQJI"/>
    <property type="match status" value="1"/>
</dbReference>
<keyword evidence="1" id="KW-0175">Coiled coil</keyword>
<dbReference type="SUPFAM" id="SSF46785">
    <property type="entry name" value="Winged helix' DNA-binding domain"/>
    <property type="match status" value="1"/>
</dbReference>
<feature type="coiled-coil region" evidence="1">
    <location>
        <begin position="140"/>
        <end position="181"/>
    </location>
</feature>
<dbReference type="Proteomes" id="UP000037023">
    <property type="component" value="Unassembled WGS sequence"/>
</dbReference>
<reference evidence="4 5" key="1">
    <citation type="submission" date="2015-06" db="EMBL/GenBank/DDBJ databases">
        <authorList>
            <person name="Hoefler B.C."/>
            <person name="Straight P.D."/>
        </authorList>
    </citation>
    <scope>NUCLEOTIDE SEQUENCE [LARGE SCALE GENOMIC DNA]</scope>
    <source>
        <strain evidence="4 5">NRRL 3427</strain>
    </source>
</reference>
<evidence type="ECO:0000313" key="4">
    <source>
        <dbReference type="EMBL" id="KOG06923.1"/>
    </source>
</evidence>
<dbReference type="RefSeq" id="WP_033211334.1">
    <property type="nucleotide sequence ID" value="NZ_LGUP01000421.1"/>
</dbReference>
<sequence length="299" mass="33338">MPPVFAHGRLRLYLLKLLDEAPRHGYEVIRLLEERFQGLYAPSAGTVYPRLAKLEAEGLVTHASEGGRKVYSITDAGRAELAGRGTELDDLEREIRESVSELAAEMREDVRGAAGRVRSEMRAEAGRTRTADSSTFADAKEELRRVGQEWKEQAREARAEARSARRQAKEFQRIAQQVQEEVQDRFSRGDWPKGVWEGLSDITAQLGGLVAGTTHPKAAAQEPPFATAPAAGAPDWVRDAEPSGDPARDLDRLLDRFRDEIRDAARDHGVNQEQLTETRRHLSTAAVRITDLLRPRSEA</sequence>
<organism evidence="4 5">
    <name type="scientific">Streptomyces viridochromogenes</name>
    <dbReference type="NCBI Taxonomy" id="1938"/>
    <lineage>
        <taxon>Bacteria</taxon>
        <taxon>Bacillati</taxon>
        <taxon>Actinomycetota</taxon>
        <taxon>Actinomycetes</taxon>
        <taxon>Kitasatosporales</taxon>
        <taxon>Streptomycetaceae</taxon>
        <taxon>Streptomyces</taxon>
    </lineage>
</organism>
<protein>
    <submittedName>
        <fullName evidence="4">PadR family transcriptional regulator</fullName>
    </submittedName>
</protein>
<feature type="domain" description="Transcription regulator PadR N-terminal" evidence="3">
    <location>
        <begin position="14"/>
        <end position="82"/>
    </location>
</feature>
<dbReference type="InterPro" id="IPR036388">
    <property type="entry name" value="WH-like_DNA-bd_sf"/>
</dbReference>
<feature type="compositionally biased region" description="Basic and acidic residues" evidence="2">
    <location>
        <begin position="113"/>
        <end position="130"/>
    </location>
</feature>
<dbReference type="InterPro" id="IPR011991">
    <property type="entry name" value="ArsR-like_HTH"/>
</dbReference>
<dbReference type="InterPro" id="IPR036390">
    <property type="entry name" value="WH_DNA-bd_sf"/>
</dbReference>
<feature type="region of interest" description="Disordered" evidence="2">
    <location>
        <begin position="225"/>
        <end position="249"/>
    </location>
</feature>
<dbReference type="EMBL" id="LGUP01000421">
    <property type="protein sequence ID" value="KOG06923.1"/>
    <property type="molecule type" value="Genomic_DNA"/>
</dbReference>
<dbReference type="PATRIC" id="fig|1938.6.peg.8902"/>
<name>A0A0L8IZU1_STRVR</name>
<dbReference type="PANTHER" id="PTHR43252">
    <property type="entry name" value="TRANSCRIPTIONAL REGULATOR YQJI"/>
    <property type="match status" value="1"/>
</dbReference>
<evidence type="ECO:0000313" key="5">
    <source>
        <dbReference type="Proteomes" id="UP000037023"/>
    </source>
</evidence>
<feature type="compositionally biased region" description="Basic and acidic residues" evidence="2">
    <location>
        <begin position="236"/>
        <end position="249"/>
    </location>
</feature>
<evidence type="ECO:0000256" key="1">
    <source>
        <dbReference type="SAM" id="Coils"/>
    </source>
</evidence>
<dbReference type="AlphaFoldDB" id="A0A0L8IZU1"/>
<evidence type="ECO:0000259" key="3">
    <source>
        <dbReference type="Pfam" id="PF03551"/>
    </source>
</evidence>
<proteinExistence type="predicted"/>
<dbReference type="CDD" id="cd00090">
    <property type="entry name" value="HTH_ARSR"/>
    <property type="match status" value="1"/>
</dbReference>
<feature type="compositionally biased region" description="Low complexity" evidence="2">
    <location>
        <begin position="225"/>
        <end position="234"/>
    </location>
</feature>
<comment type="caution">
    <text evidence="4">The sequence shown here is derived from an EMBL/GenBank/DDBJ whole genome shotgun (WGS) entry which is preliminary data.</text>
</comment>
<feature type="region of interest" description="Disordered" evidence="2">
    <location>
        <begin position="113"/>
        <end position="134"/>
    </location>
</feature>
<dbReference type="Pfam" id="PF03551">
    <property type="entry name" value="PadR"/>
    <property type="match status" value="1"/>
</dbReference>
<evidence type="ECO:0000256" key="2">
    <source>
        <dbReference type="SAM" id="MobiDB-lite"/>
    </source>
</evidence>
<dbReference type="OrthoDB" id="9814826at2"/>